<reference evidence="1 2" key="1">
    <citation type="journal article" date="2024" name="Plant Biotechnol. J.">
        <title>Genome and CRISPR/Cas9 system of a widespread forest tree (Populus alba) in the world.</title>
        <authorList>
            <person name="Liu Y.J."/>
            <person name="Jiang P.F."/>
            <person name="Han X.M."/>
            <person name="Li X.Y."/>
            <person name="Wang H.M."/>
            <person name="Wang Y.J."/>
            <person name="Wang X.X."/>
            <person name="Zeng Q.Y."/>
        </authorList>
    </citation>
    <scope>NUCLEOTIDE SEQUENCE [LARGE SCALE GENOMIC DNA]</scope>
    <source>
        <strain evidence="2">cv. PAL-ZL1</strain>
    </source>
</reference>
<proteinExistence type="predicted"/>
<organism evidence="1 2">
    <name type="scientific">Populus alba</name>
    <name type="common">White poplar</name>
    <dbReference type="NCBI Taxonomy" id="43335"/>
    <lineage>
        <taxon>Eukaryota</taxon>
        <taxon>Viridiplantae</taxon>
        <taxon>Streptophyta</taxon>
        <taxon>Embryophyta</taxon>
        <taxon>Tracheophyta</taxon>
        <taxon>Spermatophyta</taxon>
        <taxon>Magnoliopsida</taxon>
        <taxon>eudicotyledons</taxon>
        <taxon>Gunneridae</taxon>
        <taxon>Pentapetalae</taxon>
        <taxon>rosids</taxon>
        <taxon>fabids</taxon>
        <taxon>Malpighiales</taxon>
        <taxon>Salicaceae</taxon>
        <taxon>Saliceae</taxon>
        <taxon>Populus</taxon>
    </lineage>
</organism>
<comment type="caution">
    <text evidence="1">The sequence shown here is derived from an EMBL/GenBank/DDBJ whole genome shotgun (WGS) entry which is preliminary data.</text>
</comment>
<evidence type="ECO:0000313" key="1">
    <source>
        <dbReference type="EMBL" id="KAL3573366.1"/>
    </source>
</evidence>
<name>A0ACC4B4X9_POPAL</name>
<keyword evidence="2" id="KW-1185">Reference proteome</keyword>
<evidence type="ECO:0000313" key="2">
    <source>
        <dbReference type="Proteomes" id="UP000309997"/>
    </source>
</evidence>
<accession>A0ACC4B4X9</accession>
<dbReference type="Proteomes" id="UP000309997">
    <property type="component" value="Unassembled WGS sequence"/>
</dbReference>
<dbReference type="EMBL" id="RCHU02000013">
    <property type="protein sequence ID" value="KAL3573366.1"/>
    <property type="molecule type" value="Genomic_DNA"/>
</dbReference>
<gene>
    <name evidence="1" type="ORF">D5086_023979</name>
</gene>
<protein>
    <submittedName>
        <fullName evidence="1">Uncharacterized protein</fullName>
    </submittedName>
</protein>
<sequence length="282" mass="31818">MLKGYTRSGRINEAAELFKAMPVKPVAACNDMIMGFGLNGEVGKARWVFDQMKEKDDGTWSALIKIYERKGFELEALALFSLMQREGVRPNFPSIISILSVCGSLASLDHGRQVHSQLVRSHFDLDIYVSSVLITMYIKCGDLVTGKRVFDRFSSKDIVMWNSIIAGYAQHGFGEKALEVFHEMFSSGASLREAGYCPDGSFVMHDVDEEDKVHSLRHHKTSGNYKHLINGLMPTLVVVFEAKIRIETFHGLLLQRFWCQKMLYGAIPHSDDYTSNHLNADD</sequence>